<reference evidence="7" key="1">
    <citation type="submission" date="2020-12" db="EMBL/GenBank/DDBJ databases">
        <title>Bacterial novel species Mucilaginibacter sp. SD-g isolated from soil.</title>
        <authorList>
            <person name="Jung H.-Y."/>
        </authorList>
    </citation>
    <scope>NUCLEOTIDE SEQUENCE</scope>
    <source>
        <strain evidence="7">SD-g</strain>
    </source>
</reference>
<dbReference type="Gene3D" id="6.10.140.730">
    <property type="match status" value="1"/>
</dbReference>
<dbReference type="InterPro" id="IPR058791">
    <property type="entry name" value="3HB_CusB"/>
</dbReference>
<keyword evidence="8" id="KW-1185">Reference proteome</keyword>
<dbReference type="Gene3D" id="2.40.420.20">
    <property type="match status" value="1"/>
</dbReference>
<evidence type="ECO:0000259" key="3">
    <source>
        <dbReference type="Pfam" id="PF19335"/>
    </source>
</evidence>
<dbReference type="GO" id="GO:0015679">
    <property type="term" value="P:plasma membrane copper ion transport"/>
    <property type="evidence" value="ECO:0007669"/>
    <property type="project" value="TreeGrafter"/>
</dbReference>
<dbReference type="PANTHER" id="PTHR30097">
    <property type="entry name" value="CATION EFFLUX SYSTEM PROTEIN CUSB"/>
    <property type="match status" value="1"/>
</dbReference>
<keyword evidence="1" id="KW-0813">Transport</keyword>
<dbReference type="InterPro" id="IPR051909">
    <property type="entry name" value="MFP_Cation_Efflux"/>
</dbReference>
<evidence type="ECO:0000256" key="1">
    <source>
        <dbReference type="ARBA" id="ARBA00022448"/>
    </source>
</evidence>
<evidence type="ECO:0000256" key="2">
    <source>
        <dbReference type="SAM" id="SignalP"/>
    </source>
</evidence>
<dbReference type="Gene3D" id="2.40.30.170">
    <property type="match status" value="1"/>
</dbReference>
<feature type="domain" description="Heavy metal binding" evidence="3">
    <location>
        <begin position="38"/>
        <end position="65"/>
    </location>
</feature>
<dbReference type="Pfam" id="PF25975">
    <property type="entry name" value="CzcB_C"/>
    <property type="match status" value="1"/>
</dbReference>
<dbReference type="PANTHER" id="PTHR30097:SF15">
    <property type="entry name" value="CATION EFFLUX SYSTEM PROTEIN CUSB"/>
    <property type="match status" value="1"/>
</dbReference>
<feature type="domain" description="CzcB-like C-terminal circularly permuted SH3-like" evidence="6">
    <location>
        <begin position="345"/>
        <end position="400"/>
    </location>
</feature>
<feature type="chain" id="PRO_5037796374" evidence="2">
    <location>
        <begin position="27"/>
        <end position="415"/>
    </location>
</feature>
<dbReference type="RefSeq" id="WP_200065667.1">
    <property type="nucleotide sequence ID" value="NZ_JAEHFW010000001.1"/>
</dbReference>
<name>A0A934PTD1_9SPHI</name>
<sequence length="415" mass="45907">MKKNWRNISMLCALLLLAACSGSTKQQPEVTQTQASFYYTCSMHPQVHEDKPGNCPICGMTLVKKSEEPVEQTLIDLQTVMRPVNASVIAHIKTVHPTEKTMADTVHAAGYLAFDTRRFNNIAARFSGRIEKLYIKYSFQQIRKGQRIMDIYSPEMVTAQQDLLYLQQTSSNEPGLIKAARDRLLLLGMTEAQISTLIRTGRPFYSLPVYSNYSGHVHDATHSQMMNAGAGNNNYNQTTPLNLREGMYVQKGQTLFQVLDEHQVWALLKIKPADVSGIRVGQPVTLTIPDASMTMTGEVNFIAPIQTADKTTTVRVYLENHDHHMHVGSVLRGDIAAGSKKGLWLPRAAVLSLGQQSMVWLKNAGVYEAQAVSTGLSRNNEVQITTGLSTTDSVAADAQYLVGSDSFIKTRNGND</sequence>
<evidence type="ECO:0000259" key="6">
    <source>
        <dbReference type="Pfam" id="PF25975"/>
    </source>
</evidence>
<dbReference type="GO" id="GO:0030288">
    <property type="term" value="C:outer membrane-bounded periplasmic space"/>
    <property type="evidence" value="ECO:0007669"/>
    <property type="project" value="TreeGrafter"/>
</dbReference>
<dbReference type="Pfam" id="PF25954">
    <property type="entry name" value="Beta-barrel_RND_2"/>
    <property type="match status" value="1"/>
</dbReference>
<keyword evidence="2" id="KW-0732">Signal</keyword>
<dbReference type="InterPro" id="IPR045800">
    <property type="entry name" value="HMBD"/>
</dbReference>
<comment type="caution">
    <text evidence="7">The sequence shown here is derived from an EMBL/GenBank/DDBJ whole genome shotgun (WGS) entry which is preliminary data.</text>
</comment>
<feature type="domain" description="CusB-like beta-barrel" evidence="5">
    <location>
        <begin position="263"/>
        <end position="335"/>
    </location>
</feature>
<dbReference type="PROSITE" id="PS51257">
    <property type="entry name" value="PROKAR_LIPOPROTEIN"/>
    <property type="match status" value="1"/>
</dbReference>
<evidence type="ECO:0000313" key="7">
    <source>
        <dbReference type="EMBL" id="MBK0379232.1"/>
    </source>
</evidence>
<dbReference type="GO" id="GO:0060003">
    <property type="term" value="P:copper ion export"/>
    <property type="evidence" value="ECO:0007669"/>
    <property type="project" value="TreeGrafter"/>
</dbReference>
<feature type="domain" description="CusB-like three alpha-helical bundle" evidence="4">
    <location>
        <begin position="155"/>
        <end position="203"/>
    </location>
</feature>
<dbReference type="Pfam" id="PF25869">
    <property type="entry name" value="3HB_CusB"/>
    <property type="match status" value="1"/>
</dbReference>
<dbReference type="Proteomes" id="UP000613193">
    <property type="component" value="Unassembled WGS sequence"/>
</dbReference>
<dbReference type="AlphaFoldDB" id="A0A934PTD1"/>
<feature type="signal peptide" evidence="2">
    <location>
        <begin position="1"/>
        <end position="26"/>
    </location>
</feature>
<protein>
    <submittedName>
        <fullName evidence="7">Efflux RND transporter periplasmic adaptor subunit</fullName>
    </submittedName>
</protein>
<evidence type="ECO:0000313" key="8">
    <source>
        <dbReference type="Proteomes" id="UP000613193"/>
    </source>
</evidence>
<dbReference type="GO" id="GO:0046914">
    <property type="term" value="F:transition metal ion binding"/>
    <property type="evidence" value="ECO:0007669"/>
    <property type="project" value="TreeGrafter"/>
</dbReference>
<dbReference type="InterPro" id="IPR058792">
    <property type="entry name" value="Beta-barrel_RND_2"/>
</dbReference>
<dbReference type="InterPro" id="IPR058649">
    <property type="entry name" value="CzcB_C"/>
</dbReference>
<gene>
    <name evidence="7" type="ORF">I5M19_07945</name>
</gene>
<accession>A0A934PTD1</accession>
<dbReference type="Pfam" id="PF19335">
    <property type="entry name" value="HMBD"/>
    <property type="match status" value="1"/>
</dbReference>
<organism evidence="7 8">
    <name type="scientific">Mucilaginibacter segetis</name>
    <dbReference type="NCBI Taxonomy" id="2793071"/>
    <lineage>
        <taxon>Bacteria</taxon>
        <taxon>Pseudomonadati</taxon>
        <taxon>Bacteroidota</taxon>
        <taxon>Sphingobacteriia</taxon>
        <taxon>Sphingobacteriales</taxon>
        <taxon>Sphingobacteriaceae</taxon>
        <taxon>Mucilaginibacter</taxon>
    </lineage>
</organism>
<dbReference type="EMBL" id="JAEHFW010000001">
    <property type="protein sequence ID" value="MBK0379232.1"/>
    <property type="molecule type" value="Genomic_DNA"/>
</dbReference>
<evidence type="ECO:0000259" key="5">
    <source>
        <dbReference type="Pfam" id="PF25954"/>
    </source>
</evidence>
<proteinExistence type="predicted"/>
<evidence type="ECO:0000259" key="4">
    <source>
        <dbReference type="Pfam" id="PF25869"/>
    </source>
</evidence>